<keyword evidence="2" id="KW-0808">Transferase</keyword>
<dbReference type="SMART" id="SM00220">
    <property type="entry name" value="S_TKc"/>
    <property type="match status" value="1"/>
</dbReference>
<keyword evidence="3 8" id="KW-0547">Nucleotide-binding</keyword>
<name>A0A6J3L6I9_9HYME</name>
<feature type="transmembrane region" description="Helical" evidence="9">
    <location>
        <begin position="284"/>
        <end position="306"/>
    </location>
</feature>
<dbReference type="Pfam" id="PF07714">
    <property type="entry name" value="PK_Tyr_Ser-Thr"/>
    <property type="match status" value="1"/>
</dbReference>
<feature type="signal peptide" evidence="10">
    <location>
        <begin position="1"/>
        <end position="25"/>
    </location>
</feature>
<keyword evidence="6" id="KW-0829">Tyrosine-protein kinase</keyword>
<dbReference type="InterPro" id="IPR000719">
    <property type="entry name" value="Prot_kinase_dom"/>
</dbReference>
<evidence type="ECO:0000259" key="11">
    <source>
        <dbReference type="PROSITE" id="PS50011"/>
    </source>
</evidence>
<dbReference type="Proteomes" id="UP000504631">
    <property type="component" value="Unplaced"/>
</dbReference>
<dbReference type="RefSeq" id="XP_033360885.1">
    <property type="nucleotide sequence ID" value="XM_033504994.1"/>
</dbReference>
<gene>
    <name evidence="13" type="primary">LOC117239437</name>
</gene>
<feature type="domain" description="Protein kinase" evidence="11">
    <location>
        <begin position="367"/>
        <end position="699"/>
    </location>
</feature>
<keyword evidence="4" id="KW-0418">Kinase</keyword>
<dbReference type="AlphaFoldDB" id="A0A6J3L6I9"/>
<dbReference type="PANTHER" id="PTHR24416:SF611">
    <property type="entry name" value="TYROSINE-PROTEIN KINASE TRANSMEMBRANE RECEPTOR ROR"/>
    <property type="match status" value="1"/>
</dbReference>
<dbReference type="GO" id="GO:0007169">
    <property type="term" value="P:cell surface receptor protein tyrosine kinase signaling pathway"/>
    <property type="evidence" value="ECO:0007669"/>
    <property type="project" value="TreeGrafter"/>
</dbReference>
<dbReference type="InterPro" id="IPR011009">
    <property type="entry name" value="Kinase-like_dom_sf"/>
</dbReference>
<dbReference type="GO" id="GO:0004714">
    <property type="term" value="F:transmembrane receptor protein tyrosine kinase activity"/>
    <property type="evidence" value="ECO:0007669"/>
    <property type="project" value="UniProtKB-EC"/>
</dbReference>
<evidence type="ECO:0000313" key="12">
    <source>
        <dbReference type="Proteomes" id="UP000504631"/>
    </source>
</evidence>
<keyword evidence="5 8" id="KW-0067">ATP-binding</keyword>
<sequence>MSVGMQSLLIYSTLVSFYLCNGSYAGDTSEFVGSVRNLSVTVLQDPKYVGKQNAYKYLRLNISWLPPDSARQPSSYSVIVTGIPIREKTSITECPQGSLFFILKDSTKHNVVLPEYNDLFDIADLYIQLNCSYKVQVLANPRSKYIVNTPEVLYTVPECIDHLCSCVNAKKTLPIPKVNISQKENEIVVTWSATSNTSNIQYYTISIGVPIFISKKGLPVYNMTKLVQVPVDKTVFSWDLKVNNQYIEIKDGYKIAVNAVNHHGCSGLEGDIIIHFISSANRNIWFILIGILTSCILFGIVSFLLYRNYNFFMIHNSNKSGICTISECKCKWTKAILQKFNILYIKYESEEEYMEGTDNLKVAFKNVKLIRELGTGQFGKVYLGQLDDKNNTSVAVKMSQQIDISNNSETQQEFIKEIEIMRMAGNHPHLVSLIGYCIKPTQPTCILLEYMQGGDLLTYLHDQRKQQKNETNNYKPGQYTNITNNCREEIDVSETLYSMCSTIRNTMNSYKSGQYMNIINNCKEETEYRKENWIGRIKGRQFLKFATEIAMGMEHLEAKGITHRDLAARNILLSADFTAKISDFGLSRNSAYVMKNTEKKIRHLPIRWMSPEALHNLAFSSKSDVWSYGVVLWEISTLGAFPYANVQDDRLFRYIVHENGRLEQPDNVSSNIYKLMHSCWATECENRPNFTQLLSELRILTSHSNNSFWTMSNPCYALPFSDNIA</sequence>
<comment type="subcellular location">
    <subcellularLocation>
        <location evidence="1">Membrane</location>
        <topology evidence="1">Single-pass membrane protein</topology>
    </subcellularLocation>
</comment>
<dbReference type="SMART" id="SM00219">
    <property type="entry name" value="TyrKc"/>
    <property type="match status" value="1"/>
</dbReference>
<proteinExistence type="predicted"/>
<dbReference type="PROSITE" id="PS00109">
    <property type="entry name" value="PROTEIN_KINASE_TYR"/>
    <property type="match status" value="1"/>
</dbReference>
<feature type="chain" id="PRO_5027057666" evidence="10">
    <location>
        <begin position="26"/>
        <end position="725"/>
    </location>
</feature>
<dbReference type="PANTHER" id="PTHR24416">
    <property type="entry name" value="TYROSINE-PROTEIN KINASE RECEPTOR"/>
    <property type="match status" value="1"/>
</dbReference>
<dbReference type="GO" id="GO:0005524">
    <property type="term" value="F:ATP binding"/>
    <property type="evidence" value="ECO:0007669"/>
    <property type="project" value="UniProtKB-UniRule"/>
</dbReference>
<dbReference type="KEGG" id="bvk:117239437"/>
<dbReference type="GeneID" id="117239437"/>
<evidence type="ECO:0000256" key="1">
    <source>
        <dbReference type="ARBA" id="ARBA00004167"/>
    </source>
</evidence>
<dbReference type="InterPro" id="IPR008266">
    <property type="entry name" value="Tyr_kinase_AS"/>
</dbReference>
<keyword evidence="9" id="KW-0472">Membrane</keyword>
<dbReference type="InterPro" id="IPR001245">
    <property type="entry name" value="Ser-Thr/Tyr_kinase_cat_dom"/>
</dbReference>
<keyword evidence="12" id="KW-1185">Reference proteome</keyword>
<evidence type="ECO:0000256" key="2">
    <source>
        <dbReference type="ARBA" id="ARBA00022679"/>
    </source>
</evidence>
<feature type="binding site" evidence="8">
    <location>
        <position position="397"/>
    </location>
    <ligand>
        <name>ATP</name>
        <dbReference type="ChEBI" id="CHEBI:30616"/>
    </ligand>
</feature>
<organism evidence="12 13">
    <name type="scientific">Bombus vosnesenskii</name>
    <dbReference type="NCBI Taxonomy" id="207650"/>
    <lineage>
        <taxon>Eukaryota</taxon>
        <taxon>Metazoa</taxon>
        <taxon>Ecdysozoa</taxon>
        <taxon>Arthropoda</taxon>
        <taxon>Hexapoda</taxon>
        <taxon>Insecta</taxon>
        <taxon>Pterygota</taxon>
        <taxon>Neoptera</taxon>
        <taxon>Endopterygota</taxon>
        <taxon>Hymenoptera</taxon>
        <taxon>Apocrita</taxon>
        <taxon>Aculeata</taxon>
        <taxon>Apoidea</taxon>
        <taxon>Anthophila</taxon>
        <taxon>Apidae</taxon>
        <taxon>Bombus</taxon>
        <taxon>Pyrobombus</taxon>
    </lineage>
</organism>
<dbReference type="PROSITE" id="PS50011">
    <property type="entry name" value="PROTEIN_KINASE_DOM"/>
    <property type="match status" value="1"/>
</dbReference>
<keyword evidence="9" id="KW-1133">Transmembrane helix</keyword>
<evidence type="ECO:0000313" key="13">
    <source>
        <dbReference type="RefSeq" id="XP_033360885.1"/>
    </source>
</evidence>
<protein>
    <submittedName>
        <fullName evidence="13">Receptor-type tyrosine-protein kinase FLT3-like</fullName>
    </submittedName>
</protein>
<evidence type="ECO:0000256" key="5">
    <source>
        <dbReference type="ARBA" id="ARBA00022840"/>
    </source>
</evidence>
<dbReference type="InterPro" id="IPR020635">
    <property type="entry name" value="Tyr_kinase_cat_dom"/>
</dbReference>
<evidence type="ECO:0000256" key="7">
    <source>
        <dbReference type="ARBA" id="ARBA00051243"/>
    </source>
</evidence>
<evidence type="ECO:0000256" key="3">
    <source>
        <dbReference type="ARBA" id="ARBA00022741"/>
    </source>
</evidence>
<evidence type="ECO:0000256" key="8">
    <source>
        <dbReference type="PROSITE-ProRule" id="PRU10141"/>
    </source>
</evidence>
<evidence type="ECO:0000256" key="10">
    <source>
        <dbReference type="SAM" id="SignalP"/>
    </source>
</evidence>
<dbReference type="GO" id="GO:0005886">
    <property type="term" value="C:plasma membrane"/>
    <property type="evidence" value="ECO:0007669"/>
    <property type="project" value="TreeGrafter"/>
</dbReference>
<evidence type="ECO:0000256" key="9">
    <source>
        <dbReference type="SAM" id="Phobius"/>
    </source>
</evidence>
<dbReference type="PROSITE" id="PS00107">
    <property type="entry name" value="PROTEIN_KINASE_ATP"/>
    <property type="match status" value="1"/>
</dbReference>
<dbReference type="GO" id="GO:0043235">
    <property type="term" value="C:receptor complex"/>
    <property type="evidence" value="ECO:0007669"/>
    <property type="project" value="TreeGrafter"/>
</dbReference>
<dbReference type="Gene3D" id="1.10.510.10">
    <property type="entry name" value="Transferase(Phosphotransferase) domain 1"/>
    <property type="match status" value="2"/>
</dbReference>
<reference evidence="13" key="1">
    <citation type="submission" date="2025-08" db="UniProtKB">
        <authorList>
            <consortium name="RefSeq"/>
        </authorList>
    </citation>
    <scope>IDENTIFICATION</scope>
    <source>
        <tissue evidence="13">Muscle</tissue>
    </source>
</reference>
<dbReference type="InterPro" id="IPR017441">
    <property type="entry name" value="Protein_kinase_ATP_BS"/>
</dbReference>
<comment type="catalytic activity">
    <reaction evidence="7">
        <text>L-tyrosyl-[protein] + ATP = O-phospho-L-tyrosyl-[protein] + ADP + H(+)</text>
        <dbReference type="Rhea" id="RHEA:10596"/>
        <dbReference type="Rhea" id="RHEA-COMP:10136"/>
        <dbReference type="Rhea" id="RHEA-COMP:20101"/>
        <dbReference type="ChEBI" id="CHEBI:15378"/>
        <dbReference type="ChEBI" id="CHEBI:30616"/>
        <dbReference type="ChEBI" id="CHEBI:46858"/>
        <dbReference type="ChEBI" id="CHEBI:61978"/>
        <dbReference type="ChEBI" id="CHEBI:456216"/>
        <dbReference type="EC" id="2.7.10.1"/>
    </reaction>
</comment>
<evidence type="ECO:0000256" key="6">
    <source>
        <dbReference type="ARBA" id="ARBA00023137"/>
    </source>
</evidence>
<dbReference type="SUPFAM" id="SSF56112">
    <property type="entry name" value="Protein kinase-like (PK-like)"/>
    <property type="match status" value="1"/>
</dbReference>
<keyword evidence="10" id="KW-0732">Signal</keyword>
<evidence type="ECO:0000256" key="4">
    <source>
        <dbReference type="ARBA" id="ARBA00022777"/>
    </source>
</evidence>
<accession>A0A6J3L6I9</accession>
<dbReference type="CDD" id="cd00192">
    <property type="entry name" value="PTKc"/>
    <property type="match status" value="1"/>
</dbReference>
<dbReference type="InterPro" id="IPR050122">
    <property type="entry name" value="RTK"/>
</dbReference>
<dbReference type="FunFam" id="1.10.510.10:FF:000554">
    <property type="entry name" value="Predicted protein"/>
    <property type="match status" value="1"/>
</dbReference>
<keyword evidence="9" id="KW-0812">Transmembrane</keyword>